<reference evidence="1" key="1">
    <citation type="journal article" date="2020" name="Nature">
        <title>Giant virus diversity and host interactions through global metagenomics.</title>
        <authorList>
            <person name="Schulz F."/>
            <person name="Roux S."/>
            <person name="Paez-Espino D."/>
            <person name="Jungbluth S."/>
            <person name="Walsh D.A."/>
            <person name="Denef V.J."/>
            <person name="McMahon K.D."/>
            <person name="Konstantinidis K.T."/>
            <person name="Eloe-Fadrosh E.A."/>
            <person name="Kyrpides N.C."/>
            <person name="Woyke T."/>
        </authorList>
    </citation>
    <scope>NUCLEOTIDE SEQUENCE</scope>
    <source>
        <strain evidence="1">GVMAG-M-3300023184-167</strain>
    </source>
</reference>
<proteinExistence type="predicted"/>
<sequence>MFGNILYCELSKIQKIENYFKKINLYKSKKH</sequence>
<evidence type="ECO:0000313" key="1">
    <source>
        <dbReference type="EMBL" id="QHT83395.1"/>
    </source>
</evidence>
<protein>
    <submittedName>
        <fullName evidence="1">Uncharacterized protein</fullName>
    </submittedName>
</protein>
<organism evidence="1">
    <name type="scientific">viral metagenome</name>
    <dbReference type="NCBI Taxonomy" id="1070528"/>
    <lineage>
        <taxon>unclassified sequences</taxon>
        <taxon>metagenomes</taxon>
        <taxon>organismal metagenomes</taxon>
    </lineage>
</organism>
<dbReference type="AlphaFoldDB" id="A0A6C0HTC8"/>
<dbReference type="EMBL" id="MN740008">
    <property type="protein sequence ID" value="QHT83395.1"/>
    <property type="molecule type" value="Genomic_DNA"/>
</dbReference>
<accession>A0A6C0HTC8</accession>
<name>A0A6C0HTC8_9ZZZZ</name>